<feature type="transmembrane region" description="Helical" evidence="10">
    <location>
        <begin position="97"/>
        <end position="114"/>
    </location>
</feature>
<feature type="transmembrane region" description="Helical" evidence="10">
    <location>
        <begin position="135"/>
        <end position="154"/>
    </location>
</feature>
<dbReference type="Gene3D" id="1.20.1070.10">
    <property type="entry name" value="Rhodopsin 7-helix transmembrane proteins"/>
    <property type="match status" value="1"/>
</dbReference>
<name>A0A670KIB4_PODMU</name>
<evidence type="ECO:0000256" key="6">
    <source>
        <dbReference type="ARBA" id="ARBA00023136"/>
    </source>
</evidence>
<keyword evidence="2" id="KW-1003">Cell membrane</keyword>
<feature type="domain" description="G-protein coupled receptors family 1 profile" evidence="11">
    <location>
        <begin position="32"/>
        <end position="287"/>
    </location>
</feature>
<evidence type="ECO:0000256" key="9">
    <source>
        <dbReference type="RuleBase" id="RU000688"/>
    </source>
</evidence>
<comment type="similarity">
    <text evidence="9">Belongs to the G-protein coupled receptor 1 family.</text>
</comment>
<feature type="transmembrane region" description="Helical" evidence="10">
    <location>
        <begin position="334"/>
        <end position="356"/>
    </location>
</feature>
<dbReference type="SUPFAM" id="SSF81321">
    <property type="entry name" value="Family A G protein-coupled receptor-like"/>
    <property type="match status" value="1"/>
</dbReference>
<feature type="transmembrane region" description="Helical" evidence="10">
    <location>
        <begin position="20"/>
        <end position="43"/>
    </location>
</feature>
<dbReference type="PANTHER" id="PTHR24231">
    <property type="entry name" value="PURINOCEPTOR-RELATED G-PROTEIN COUPLED RECEPTOR"/>
    <property type="match status" value="1"/>
</dbReference>
<dbReference type="GO" id="GO:0005886">
    <property type="term" value="C:plasma membrane"/>
    <property type="evidence" value="ECO:0007669"/>
    <property type="project" value="UniProtKB-SubCell"/>
</dbReference>
<dbReference type="PRINTS" id="PR00237">
    <property type="entry name" value="GPCRRHODOPSN"/>
</dbReference>
<evidence type="ECO:0000256" key="5">
    <source>
        <dbReference type="ARBA" id="ARBA00023040"/>
    </source>
</evidence>
<feature type="transmembrane region" description="Helical" evidence="10">
    <location>
        <begin position="174"/>
        <end position="207"/>
    </location>
</feature>
<protein>
    <recommendedName>
        <fullName evidence="11">G-protein coupled receptors family 1 profile domain-containing protein</fullName>
    </recommendedName>
</protein>
<comment type="subcellular location">
    <subcellularLocation>
        <location evidence="1">Cell membrane</location>
        <topology evidence="1">Multi-pass membrane protein</topology>
    </subcellularLocation>
</comment>
<evidence type="ECO:0000259" key="11">
    <source>
        <dbReference type="PROSITE" id="PS50262"/>
    </source>
</evidence>
<keyword evidence="3 9" id="KW-0812">Transmembrane</keyword>
<keyword evidence="7 9" id="KW-0675">Receptor</keyword>
<accession>A0A670KIB4</accession>
<reference evidence="12" key="1">
    <citation type="submission" date="2025-08" db="UniProtKB">
        <authorList>
            <consortium name="Ensembl"/>
        </authorList>
    </citation>
    <scope>IDENTIFICATION</scope>
</reference>
<feature type="transmembrane region" description="Helical" evidence="10">
    <location>
        <begin position="228"/>
        <end position="255"/>
    </location>
</feature>
<keyword evidence="5 9" id="KW-0297">G-protein coupled receptor</keyword>
<dbReference type="InterPro" id="IPR000276">
    <property type="entry name" value="GPCR_Rhodpsn"/>
</dbReference>
<evidence type="ECO:0000313" key="13">
    <source>
        <dbReference type="Proteomes" id="UP000472272"/>
    </source>
</evidence>
<keyword evidence="8 9" id="KW-0807">Transducer</keyword>
<feature type="transmembrane region" description="Helical" evidence="10">
    <location>
        <begin position="267"/>
        <end position="287"/>
    </location>
</feature>
<proteinExistence type="inferred from homology"/>
<dbReference type="InterPro" id="IPR017452">
    <property type="entry name" value="GPCR_Rhodpsn_7TM"/>
</dbReference>
<dbReference type="PRINTS" id="PR01157">
    <property type="entry name" value="P2YPURNOCPTR"/>
</dbReference>
<evidence type="ECO:0000256" key="2">
    <source>
        <dbReference type="ARBA" id="ARBA00022475"/>
    </source>
</evidence>
<evidence type="ECO:0000256" key="3">
    <source>
        <dbReference type="ARBA" id="ARBA00022692"/>
    </source>
</evidence>
<dbReference type="PROSITE" id="PS00237">
    <property type="entry name" value="G_PROTEIN_RECEP_F1_1"/>
    <property type="match status" value="1"/>
</dbReference>
<dbReference type="Ensembl" id="ENSPMRT00000038951.1">
    <property type="protein sequence ID" value="ENSPMRP00000036781.1"/>
    <property type="gene ID" value="ENSPMRG00000023688.1"/>
</dbReference>
<evidence type="ECO:0000256" key="10">
    <source>
        <dbReference type="SAM" id="Phobius"/>
    </source>
</evidence>
<sequence>MNTTNVTQCQPEGIHFALPVILGIVSVGGLVFNSISLWIFWFAIKRWNSGIMLQFNLALVDIIVLPVMPLMVAYFSLGNHWPFGQFVCQLQVFLLSTHLYGSIYFLMLISIHRYQAIVHYNAKTLWRKKSALKKLVLVFWAFLFLQGLPLFFFLKTSVIGNSVKCLSIYQSELTYLYLAYGIFLGIFCFLIPFAISLVSYVMLGAYIAKISQANLRGQVMKTKSKQMITIALVIFATCFTPLHICGSMASIVRYYGVSCKVLYHIEVTYYISLVFSMVNCCLDPFIYNFANEKFHRLFFAKCKKEVPQNRSKNLWRATASGDKMHRGNRSDLQGYIAATSVVCYLGAGCTASSAAFSSGL</sequence>
<dbReference type="CDD" id="cd15922">
    <property type="entry name" value="7tmA_P2Y-like"/>
    <property type="match status" value="1"/>
</dbReference>
<dbReference type="OMA" id="KLCAGIW"/>
<dbReference type="GeneTree" id="ENSGT01150000287001"/>
<reference evidence="12" key="2">
    <citation type="submission" date="2025-09" db="UniProtKB">
        <authorList>
            <consortium name="Ensembl"/>
        </authorList>
    </citation>
    <scope>IDENTIFICATION</scope>
</reference>
<dbReference type="PROSITE" id="PS50262">
    <property type="entry name" value="G_PROTEIN_RECEP_F1_2"/>
    <property type="match status" value="1"/>
</dbReference>
<keyword evidence="4 10" id="KW-1133">Transmembrane helix</keyword>
<dbReference type="Pfam" id="PF00001">
    <property type="entry name" value="7tm_1"/>
    <property type="match status" value="1"/>
</dbReference>
<evidence type="ECO:0000256" key="1">
    <source>
        <dbReference type="ARBA" id="ARBA00004651"/>
    </source>
</evidence>
<keyword evidence="13" id="KW-1185">Reference proteome</keyword>
<dbReference type="AlphaFoldDB" id="A0A670KIB4"/>
<dbReference type="Proteomes" id="UP000472272">
    <property type="component" value="Unplaced"/>
</dbReference>
<evidence type="ECO:0000256" key="4">
    <source>
        <dbReference type="ARBA" id="ARBA00022989"/>
    </source>
</evidence>
<dbReference type="PANTHER" id="PTHR24231:SF35">
    <property type="entry name" value="P2Y PURINOCEPTOR 4-LIKE"/>
    <property type="match status" value="1"/>
</dbReference>
<feature type="transmembrane region" description="Helical" evidence="10">
    <location>
        <begin position="55"/>
        <end position="77"/>
    </location>
</feature>
<keyword evidence="6 10" id="KW-0472">Membrane</keyword>
<evidence type="ECO:0000256" key="8">
    <source>
        <dbReference type="ARBA" id="ARBA00023224"/>
    </source>
</evidence>
<evidence type="ECO:0000313" key="12">
    <source>
        <dbReference type="Ensembl" id="ENSPMRP00000036781.1"/>
    </source>
</evidence>
<dbReference type="GO" id="GO:0004930">
    <property type="term" value="F:G protein-coupled receptor activity"/>
    <property type="evidence" value="ECO:0007669"/>
    <property type="project" value="UniProtKB-KW"/>
</dbReference>
<evidence type="ECO:0000256" key="7">
    <source>
        <dbReference type="ARBA" id="ARBA00023170"/>
    </source>
</evidence>
<organism evidence="12 13">
    <name type="scientific">Podarcis muralis</name>
    <name type="common">Wall lizard</name>
    <name type="synonym">Lacerta muralis</name>
    <dbReference type="NCBI Taxonomy" id="64176"/>
    <lineage>
        <taxon>Eukaryota</taxon>
        <taxon>Metazoa</taxon>
        <taxon>Chordata</taxon>
        <taxon>Craniata</taxon>
        <taxon>Vertebrata</taxon>
        <taxon>Euteleostomi</taxon>
        <taxon>Lepidosauria</taxon>
        <taxon>Squamata</taxon>
        <taxon>Bifurcata</taxon>
        <taxon>Unidentata</taxon>
        <taxon>Episquamata</taxon>
        <taxon>Laterata</taxon>
        <taxon>Lacertibaenia</taxon>
        <taxon>Lacertidae</taxon>
        <taxon>Podarcis</taxon>
    </lineage>
</organism>